<proteinExistence type="predicted"/>
<dbReference type="InterPro" id="IPR008753">
    <property type="entry name" value="Peptidase_M13_N"/>
</dbReference>
<dbReference type="InParanoid" id="G3I312"/>
<gene>
    <name evidence="4" type="ORF">I79_017811</name>
</gene>
<evidence type="ECO:0000313" key="5">
    <source>
        <dbReference type="Proteomes" id="UP000001075"/>
    </source>
</evidence>
<feature type="domain" description="Peptidase M13 N-terminal" evidence="3">
    <location>
        <begin position="1"/>
        <end position="93"/>
    </location>
</feature>
<protein>
    <submittedName>
        <fullName evidence="4">Endothelin-converting enzyme 2</fullName>
    </submittedName>
</protein>
<organism evidence="4 5">
    <name type="scientific">Cricetulus griseus</name>
    <name type="common">Chinese hamster</name>
    <name type="synonym">Cricetulus barabensis griseus</name>
    <dbReference type="NCBI Taxonomy" id="10029"/>
    <lineage>
        <taxon>Eukaryota</taxon>
        <taxon>Metazoa</taxon>
        <taxon>Chordata</taxon>
        <taxon>Craniata</taxon>
        <taxon>Vertebrata</taxon>
        <taxon>Euteleostomi</taxon>
        <taxon>Mammalia</taxon>
        <taxon>Eutheria</taxon>
        <taxon>Euarchontoglires</taxon>
        <taxon>Glires</taxon>
        <taxon>Rodentia</taxon>
        <taxon>Myomorpha</taxon>
        <taxon>Muroidea</taxon>
        <taxon>Cricetidae</taxon>
        <taxon>Cricetinae</taxon>
        <taxon>Cricetulus</taxon>
    </lineage>
</organism>
<dbReference type="InterPro" id="IPR042089">
    <property type="entry name" value="Peptidase_M13_dom_2"/>
</dbReference>
<name>G3I312_CRIGR</name>
<evidence type="ECO:0000313" key="4">
    <source>
        <dbReference type="EMBL" id="EGV97788.1"/>
    </source>
</evidence>
<dbReference type="Proteomes" id="UP000001075">
    <property type="component" value="Unassembled WGS sequence"/>
</dbReference>
<accession>G3I312</accession>
<dbReference type="AlphaFoldDB" id="G3I312"/>
<evidence type="ECO:0000256" key="1">
    <source>
        <dbReference type="ARBA" id="ARBA00004606"/>
    </source>
</evidence>
<dbReference type="STRING" id="10029.G3I312"/>
<dbReference type="SUPFAM" id="SSF55486">
    <property type="entry name" value="Metalloproteases ('zincins'), catalytic domain"/>
    <property type="match status" value="1"/>
</dbReference>
<comment type="subcellular location">
    <subcellularLocation>
        <location evidence="1">Membrane</location>
        <topology evidence="1">Single-pass type II membrane protein</topology>
    </subcellularLocation>
</comment>
<evidence type="ECO:0000256" key="2">
    <source>
        <dbReference type="ARBA" id="ARBA00022968"/>
    </source>
</evidence>
<dbReference type="PROSITE" id="PS51885">
    <property type="entry name" value="NEPRILYSIN"/>
    <property type="match status" value="1"/>
</dbReference>
<dbReference type="Gene3D" id="1.10.1380.10">
    <property type="entry name" value="Neutral endopeptidase , domain2"/>
    <property type="match status" value="1"/>
</dbReference>
<reference evidence="5" key="1">
    <citation type="journal article" date="2011" name="Nat. Biotechnol.">
        <title>The genomic sequence of the Chinese hamster ovary (CHO)-K1 cell line.</title>
        <authorList>
            <person name="Xu X."/>
            <person name="Nagarajan H."/>
            <person name="Lewis N.E."/>
            <person name="Pan S."/>
            <person name="Cai Z."/>
            <person name="Liu X."/>
            <person name="Chen W."/>
            <person name="Xie M."/>
            <person name="Wang W."/>
            <person name="Hammond S."/>
            <person name="Andersen M.R."/>
            <person name="Neff N."/>
            <person name="Passarelli B."/>
            <person name="Koh W."/>
            <person name="Fan H.C."/>
            <person name="Wang J."/>
            <person name="Gui Y."/>
            <person name="Lee K.H."/>
            <person name="Betenbaugh M.J."/>
            <person name="Quake S.R."/>
            <person name="Famili I."/>
            <person name="Palsson B.O."/>
            <person name="Wang J."/>
        </authorList>
    </citation>
    <scope>NUCLEOTIDE SEQUENCE [LARGE SCALE GENOMIC DNA]</scope>
    <source>
        <strain evidence="5">CHO K1 cell line</strain>
    </source>
</reference>
<dbReference type="MEROPS" id="M13.003"/>
<dbReference type="GO" id="GO:0006508">
    <property type="term" value="P:proteolysis"/>
    <property type="evidence" value="ECO:0007669"/>
    <property type="project" value="InterPro"/>
</dbReference>
<dbReference type="GO" id="GO:0004222">
    <property type="term" value="F:metalloendopeptidase activity"/>
    <property type="evidence" value="ECO:0007669"/>
    <property type="project" value="InterPro"/>
</dbReference>
<keyword evidence="2" id="KW-0812">Transmembrane</keyword>
<dbReference type="GO" id="GO:0016020">
    <property type="term" value="C:membrane"/>
    <property type="evidence" value="ECO:0007669"/>
    <property type="project" value="UniProtKB-SubCell"/>
</dbReference>
<keyword evidence="2" id="KW-0735">Signal-anchor</keyword>
<evidence type="ECO:0000259" key="3">
    <source>
        <dbReference type="Pfam" id="PF05649"/>
    </source>
</evidence>
<dbReference type="EMBL" id="JH001162">
    <property type="protein sequence ID" value="EGV97788.1"/>
    <property type="molecule type" value="Genomic_DNA"/>
</dbReference>
<dbReference type="InterPro" id="IPR000718">
    <property type="entry name" value="Peptidase_M13"/>
</dbReference>
<sequence>MSISELQTLAPSMDWLEFLSFLLSPLELGDSEPVVVYGTEYLQQVSELINRTEPSILNNYLIWNLVQKTTSSLDQRFESAQEKLLETLYGTKKVGSLALLPFSTNLAAATCPQGVRNVFSMVHGCVV</sequence>
<dbReference type="Pfam" id="PF05649">
    <property type="entry name" value="Peptidase_M13_N"/>
    <property type="match status" value="1"/>
</dbReference>